<feature type="domain" description="HTH hxlR-type" evidence="4">
    <location>
        <begin position="10"/>
        <end position="108"/>
    </location>
</feature>
<evidence type="ECO:0000256" key="3">
    <source>
        <dbReference type="ARBA" id="ARBA00023163"/>
    </source>
</evidence>
<protein>
    <submittedName>
        <fullName evidence="5">Regulatory protein</fullName>
    </submittedName>
</protein>
<evidence type="ECO:0000256" key="2">
    <source>
        <dbReference type="ARBA" id="ARBA00023125"/>
    </source>
</evidence>
<evidence type="ECO:0000313" key="6">
    <source>
        <dbReference type="Proteomes" id="UP000031967"/>
    </source>
</evidence>
<keyword evidence="3" id="KW-0804">Transcription</keyword>
<keyword evidence="1" id="KW-0805">Transcription regulation</keyword>
<gene>
    <name evidence="5" type="ORF">SD70_18850</name>
</gene>
<evidence type="ECO:0000256" key="1">
    <source>
        <dbReference type="ARBA" id="ARBA00023015"/>
    </source>
</evidence>
<organism evidence="5 6">
    <name type="scientific">Gordoniibacillus kamchatkensis</name>
    <dbReference type="NCBI Taxonomy" id="1590651"/>
    <lineage>
        <taxon>Bacteria</taxon>
        <taxon>Bacillati</taxon>
        <taxon>Bacillota</taxon>
        <taxon>Bacilli</taxon>
        <taxon>Bacillales</taxon>
        <taxon>Paenibacillaceae</taxon>
        <taxon>Gordoniibacillus</taxon>
    </lineage>
</organism>
<proteinExistence type="predicted"/>
<keyword evidence="2" id="KW-0238">DNA-binding</keyword>
<reference evidence="5 6" key="1">
    <citation type="submission" date="2014-12" db="EMBL/GenBank/DDBJ databases">
        <title>Draft genome sequence of Paenibacillus kamchatkensis strain B-2647.</title>
        <authorList>
            <person name="Karlyshev A.V."/>
            <person name="Kudryashova E.B."/>
        </authorList>
    </citation>
    <scope>NUCLEOTIDE SEQUENCE [LARGE SCALE GENOMIC DNA]</scope>
    <source>
        <strain evidence="5 6">VKM B-2647</strain>
    </source>
</reference>
<dbReference type="PANTHER" id="PTHR33204:SF29">
    <property type="entry name" value="TRANSCRIPTIONAL REGULATOR"/>
    <property type="match status" value="1"/>
</dbReference>
<dbReference type="InterPro" id="IPR036388">
    <property type="entry name" value="WH-like_DNA-bd_sf"/>
</dbReference>
<dbReference type="EMBL" id="JXAK01000034">
    <property type="protein sequence ID" value="KIL39593.1"/>
    <property type="molecule type" value="Genomic_DNA"/>
</dbReference>
<dbReference type="PROSITE" id="PS51118">
    <property type="entry name" value="HTH_HXLR"/>
    <property type="match status" value="1"/>
</dbReference>
<dbReference type="Gene3D" id="1.10.10.10">
    <property type="entry name" value="Winged helix-like DNA-binding domain superfamily/Winged helix DNA-binding domain"/>
    <property type="match status" value="1"/>
</dbReference>
<accession>A0ABR5AFJ2</accession>
<dbReference type="InterPro" id="IPR002577">
    <property type="entry name" value="HTH_HxlR"/>
</dbReference>
<dbReference type="RefSeq" id="WP_041049068.1">
    <property type="nucleotide sequence ID" value="NZ_JXAK01000034.1"/>
</dbReference>
<sequence>MPFQDGTFGCPVEVGLQIISERWKPKIIYELLQQTMRFGELQRRISGVSRHVLTMQLRELEKCGVVQRTVFHTIPPKVEYSLTEFGKSLKPVLEQMIIVGEHVISLQKGEQIK</sequence>
<evidence type="ECO:0000313" key="5">
    <source>
        <dbReference type="EMBL" id="KIL39593.1"/>
    </source>
</evidence>
<comment type="caution">
    <text evidence="5">The sequence shown here is derived from an EMBL/GenBank/DDBJ whole genome shotgun (WGS) entry which is preliminary data.</text>
</comment>
<name>A0ABR5AFJ2_9BACL</name>
<dbReference type="PANTHER" id="PTHR33204">
    <property type="entry name" value="TRANSCRIPTIONAL REGULATOR, MARR FAMILY"/>
    <property type="match status" value="1"/>
</dbReference>
<dbReference type="InterPro" id="IPR011991">
    <property type="entry name" value="ArsR-like_HTH"/>
</dbReference>
<dbReference type="Pfam" id="PF01638">
    <property type="entry name" value="HxlR"/>
    <property type="match status" value="1"/>
</dbReference>
<dbReference type="InterPro" id="IPR036390">
    <property type="entry name" value="WH_DNA-bd_sf"/>
</dbReference>
<dbReference type="CDD" id="cd00090">
    <property type="entry name" value="HTH_ARSR"/>
    <property type="match status" value="1"/>
</dbReference>
<keyword evidence="6" id="KW-1185">Reference proteome</keyword>
<dbReference type="Proteomes" id="UP000031967">
    <property type="component" value="Unassembled WGS sequence"/>
</dbReference>
<evidence type="ECO:0000259" key="4">
    <source>
        <dbReference type="PROSITE" id="PS51118"/>
    </source>
</evidence>
<dbReference type="SUPFAM" id="SSF46785">
    <property type="entry name" value="Winged helix' DNA-binding domain"/>
    <property type="match status" value="1"/>
</dbReference>